<accession>A0A4R4KL71</accession>
<organism evidence="1 2">
    <name type="scientific">Arundinibacter roseus</name>
    <dbReference type="NCBI Taxonomy" id="2070510"/>
    <lineage>
        <taxon>Bacteria</taxon>
        <taxon>Pseudomonadati</taxon>
        <taxon>Bacteroidota</taxon>
        <taxon>Cytophagia</taxon>
        <taxon>Cytophagales</taxon>
        <taxon>Spirosomataceae</taxon>
        <taxon>Arundinibacter</taxon>
    </lineage>
</organism>
<evidence type="ECO:0000313" key="2">
    <source>
        <dbReference type="Proteomes" id="UP000295706"/>
    </source>
</evidence>
<comment type="caution">
    <text evidence="1">The sequence shown here is derived from an EMBL/GenBank/DDBJ whole genome shotgun (WGS) entry which is preliminary data.</text>
</comment>
<dbReference type="RefSeq" id="WP_132113828.1">
    <property type="nucleotide sequence ID" value="NZ_SMJU01000001.1"/>
</dbReference>
<proteinExistence type="predicted"/>
<keyword evidence="2" id="KW-1185">Reference proteome</keyword>
<dbReference type="OrthoDB" id="970782at2"/>
<dbReference type="EMBL" id="SMJU01000001">
    <property type="protein sequence ID" value="TDB69084.1"/>
    <property type="molecule type" value="Genomic_DNA"/>
</dbReference>
<dbReference type="Proteomes" id="UP000295706">
    <property type="component" value="Unassembled WGS sequence"/>
</dbReference>
<reference evidence="1 2" key="1">
    <citation type="submission" date="2019-02" db="EMBL/GenBank/DDBJ databases">
        <title>Arundinibacter roseus gen. nov., sp. nov., a new member of the family Cytophagaceae.</title>
        <authorList>
            <person name="Szuroczki S."/>
            <person name="Khayer B."/>
            <person name="Sproer C."/>
            <person name="Toumi M."/>
            <person name="Szabo A."/>
            <person name="Felfoldi T."/>
            <person name="Schumann P."/>
            <person name="Toth E."/>
        </authorList>
    </citation>
    <scope>NUCLEOTIDE SEQUENCE [LARGE SCALE GENOMIC DNA]</scope>
    <source>
        <strain evidence="1 2">DMA-k-7a</strain>
    </source>
</reference>
<dbReference type="AlphaFoldDB" id="A0A4R4KL71"/>
<name>A0A4R4KL71_9BACT</name>
<gene>
    <name evidence="1" type="ORF">EZE20_01750</name>
</gene>
<protein>
    <submittedName>
        <fullName evidence="1">Uncharacterized protein</fullName>
    </submittedName>
</protein>
<evidence type="ECO:0000313" key="1">
    <source>
        <dbReference type="EMBL" id="TDB69084.1"/>
    </source>
</evidence>
<sequence length="113" mass="13299">MEPIKIKLTYWELVHLRDYLFQAFQIARNPQAREELIVLAEFLPKAEQQLITAGRRSRSKAYLFTLPLSVARILHRRWQQQPITAEMQMILNALDYELTRCGMKSATGRLQLL</sequence>